<keyword evidence="1" id="KW-0949">S-adenosyl-L-methionine</keyword>
<dbReference type="InterPro" id="IPR058240">
    <property type="entry name" value="rSAM_sf"/>
</dbReference>
<dbReference type="GO" id="GO:0051536">
    <property type="term" value="F:iron-sulfur cluster binding"/>
    <property type="evidence" value="ECO:0007669"/>
    <property type="project" value="UniProtKB-KW"/>
</dbReference>
<evidence type="ECO:0000256" key="4">
    <source>
        <dbReference type="ARBA" id="ARBA00023014"/>
    </source>
</evidence>
<evidence type="ECO:0000259" key="5">
    <source>
        <dbReference type="Pfam" id="PF04055"/>
    </source>
</evidence>
<dbReference type="InterPro" id="IPR007197">
    <property type="entry name" value="rSAM"/>
</dbReference>
<organism evidence="6 7">
    <name type="scientific">Phytohabitans rumicis</name>
    <dbReference type="NCBI Taxonomy" id="1076125"/>
    <lineage>
        <taxon>Bacteria</taxon>
        <taxon>Bacillati</taxon>
        <taxon>Actinomycetota</taxon>
        <taxon>Actinomycetes</taxon>
        <taxon>Micromonosporales</taxon>
        <taxon>Micromonosporaceae</taxon>
    </lineage>
</organism>
<dbReference type="Gene3D" id="3.20.20.70">
    <property type="entry name" value="Aldolase class I"/>
    <property type="match status" value="1"/>
</dbReference>
<feature type="domain" description="Radical SAM core" evidence="5">
    <location>
        <begin position="21"/>
        <end position="150"/>
    </location>
</feature>
<dbReference type="GO" id="GO:0003824">
    <property type="term" value="F:catalytic activity"/>
    <property type="evidence" value="ECO:0007669"/>
    <property type="project" value="InterPro"/>
</dbReference>
<proteinExistence type="predicted"/>
<evidence type="ECO:0000256" key="2">
    <source>
        <dbReference type="ARBA" id="ARBA00022723"/>
    </source>
</evidence>
<dbReference type="SUPFAM" id="SSF102114">
    <property type="entry name" value="Radical SAM enzymes"/>
    <property type="match status" value="1"/>
</dbReference>
<sequence>MHLAEIVRLRLVPTAGLFLALTRRCPLSCAHCSTESLMTSEQYAEEPFRRIVASFTAQCRPHVLYMSGGEPLLRAGLVRDLAETARAAGTRSGVVSGMYFARGGGKLPAALRRAIAAVDHFTASLDEFHEREVSRADVFRALHEIRQIVPAISLQLTGRDPDDPYLADLIASARREFADEVPMLVGVVNAVGRAKRHDPGTPTTPASHAPGGPQPCLLTSWPLVHYDGTVLACCNQELVARTRPAHLVLGDAARDPWPVLRERSLRRHLLRGLRLLGPIELRARFQTSPADGASGGYCGTCVTLGTDAGLDAALDRYLTSATGSALEAAVQRMAEASPAKAFSGRYGSAPHSELVTLGLDRS</sequence>
<dbReference type="RefSeq" id="WP_173074009.1">
    <property type="nucleotide sequence ID" value="NZ_BAABJB010000016.1"/>
</dbReference>
<dbReference type="SFLD" id="SFLDS00029">
    <property type="entry name" value="Radical_SAM"/>
    <property type="match status" value="1"/>
</dbReference>
<gene>
    <name evidence="6" type="ORF">Prum_008070</name>
</gene>
<dbReference type="GO" id="GO:0046872">
    <property type="term" value="F:metal ion binding"/>
    <property type="evidence" value="ECO:0007669"/>
    <property type="project" value="UniProtKB-KW"/>
</dbReference>
<protein>
    <recommendedName>
        <fullName evidence="5">Radical SAM core domain-containing protein</fullName>
    </recommendedName>
</protein>
<keyword evidence="7" id="KW-1185">Reference proteome</keyword>
<dbReference type="Pfam" id="PF04055">
    <property type="entry name" value="Radical_SAM"/>
    <property type="match status" value="1"/>
</dbReference>
<reference evidence="6 7" key="2">
    <citation type="submission" date="2020-03" db="EMBL/GenBank/DDBJ databases">
        <authorList>
            <person name="Ichikawa N."/>
            <person name="Kimura A."/>
            <person name="Kitahashi Y."/>
            <person name="Uohara A."/>
        </authorList>
    </citation>
    <scope>NUCLEOTIDE SEQUENCE [LARGE SCALE GENOMIC DNA]</scope>
    <source>
        <strain evidence="6 7">NBRC 108638</strain>
    </source>
</reference>
<dbReference type="Proteomes" id="UP000482960">
    <property type="component" value="Unassembled WGS sequence"/>
</dbReference>
<evidence type="ECO:0000313" key="7">
    <source>
        <dbReference type="Proteomes" id="UP000482960"/>
    </source>
</evidence>
<dbReference type="AlphaFoldDB" id="A0A6V8L385"/>
<keyword evidence="2" id="KW-0479">Metal-binding</keyword>
<dbReference type="EMBL" id="BLPG01000001">
    <property type="protein sequence ID" value="GFJ87165.1"/>
    <property type="molecule type" value="Genomic_DNA"/>
</dbReference>
<reference evidence="6 7" key="1">
    <citation type="submission" date="2020-03" db="EMBL/GenBank/DDBJ databases">
        <title>Whole genome shotgun sequence of Phytohabitans rumicis NBRC 108638.</title>
        <authorList>
            <person name="Komaki H."/>
            <person name="Tamura T."/>
        </authorList>
    </citation>
    <scope>NUCLEOTIDE SEQUENCE [LARGE SCALE GENOMIC DNA]</scope>
    <source>
        <strain evidence="6 7">NBRC 108638</strain>
    </source>
</reference>
<keyword evidence="4" id="KW-0411">Iron-sulfur</keyword>
<dbReference type="CDD" id="cd01335">
    <property type="entry name" value="Radical_SAM"/>
    <property type="match status" value="1"/>
</dbReference>
<name>A0A6V8L385_9ACTN</name>
<evidence type="ECO:0000313" key="6">
    <source>
        <dbReference type="EMBL" id="GFJ87165.1"/>
    </source>
</evidence>
<accession>A0A6V8L385</accession>
<dbReference type="InterPro" id="IPR013785">
    <property type="entry name" value="Aldolase_TIM"/>
</dbReference>
<keyword evidence="3" id="KW-0408">Iron</keyword>
<comment type="caution">
    <text evidence="6">The sequence shown here is derived from an EMBL/GenBank/DDBJ whole genome shotgun (WGS) entry which is preliminary data.</text>
</comment>
<evidence type="ECO:0000256" key="3">
    <source>
        <dbReference type="ARBA" id="ARBA00023004"/>
    </source>
</evidence>
<evidence type="ECO:0000256" key="1">
    <source>
        <dbReference type="ARBA" id="ARBA00022691"/>
    </source>
</evidence>